<keyword evidence="1" id="KW-0175">Coiled coil</keyword>
<dbReference type="AlphaFoldDB" id="A0A6D2KEH4"/>
<gene>
    <name evidence="2" type="ORF">MERR_LOCUS33375</name>
</gene>
<comment type="caution">
    <text evidence="2">The sequence shown here is derived from an EMBL/GenBank/DDBJ whole genome shotgun (WGS) entry which is preliminary data.</text>
</comment>
<dbReference type="PANTHER" id="PTHR46681:SF1">
    <property type="entry name" value="KINETOCHORE PROTEIN NDC80 HOMOLOG"/>
    <property type="match status" value="1"/>
</dbReference>
<evidence type="ECO:0000313" key="2">
    <source>
        <dbReference type="EMBL" id="CAA7046140.1"/>
    </source>
</evidence>
<dbReference type="Proteomes" id="UP000467841">
    <property type="component" value="Unassembled WGS sequence"/>
</dbReference>
<accession>A0A6D2KEH4</accession>
<dbReference type="InterPro" id="IPR055307">
    <property type="entry name" value="NDC80_plants"/>
</dbReference>
<dbReference type="PANTHER" id="PTHR46681">
    <property type="entry name" value="KINETOCHORE PROTEIN NDC80 HOMOLOG"/>
    <property type="match status" value="1"/>
</dbReference>
<reference evidence="2" key="1">
    <citation type="submission" date="2020-01" db="EMBL/GenBank/DDBJ databases">
        <authorList>
            <person name="Mishra B."/>
        </authorList>
    </citation>
    <scope>NUCLEOTIDE SEQUENCE [LARGE SCALE GENOMIC DNA]</scope>
</reference>
<evidence type="ECO:0000313" key="3">
    <source>
        <dbReference type="Proteomes" id="UP000467841"/>
    </source>
</evidence>
<dbReference type="EMBL" id="CACVBM020001340">
    <property type="protein sequence ID" value="CAA7046140.1"/>
    <property type="molecule type" value="Genomic_DNA"/>
</dbReference>
<evidence type="ECO:0000256" key="1">
    <source>
        <dbReference type="SAM" id="Coils"/>
    </source>
</evidence>
<dbReference type="OrthoDB" id="7459479at2759"/>
<keyword evidence="3" id="KW-1185">Reference proteome</keyword>
<feature type="coiled-coil region" evidence="1">
    <location>
        <begin position="156"/>
        <end position="220"/>
    </location>
</feature>
<name>A0A6D2KEH4_9BRAS</name>
<sequence length="268" mass="30463">MERVVKEKEKELIAKEEERHQISEENKDLKKNVEVQSFNVRDVERMKRELQAVERDVAEAESARDGWEQKAWELNSQIRNQFHQIQTLAIEYNQALRRLKLDIQFAVSEKGEVGKVLGLDYKSEVKPALSSLYDAMEKVETQTAIQQQASEMASKMEAEKSHLGSVQLQINELEERIRLVRKEGQAGVGYTMRLGGESNVGELQEAVKQSEEEVQACVAKLFALVDSISKHKEYMDSKISEMKNGVANTATAVSEIHKASLKRHFGST</sequence>
<feature type="coiled-coil region" evidence="1">
    <location>
        <begin position="5"/>
        <end position="70"/>
    </location>
</feature>
<protein>
    <submittedName>
        <fullName evidence="2">Uncharacterized protein</fullName>
    </submittedName>
</protein>
<organism evidence="2 3">
    <name type="scientific">Microthlaspi erraticum</name>
    <dbReference type="NCBI Taxonomy" id="1685480"/>
    <lineage>
        <taxon>Eukaryota</taxon>
        <taxon>Viridiplantae</taxon>
        <taxon>Streptophyta</taxon>
        <taxon>Embryophyta</taxon>
        <taxon>Tracheophyta</taxon>
        <taxon>Spermatophyta</taxon>
        <taxon>Magnoliopsida</taxon>
        <taxon>eudicotyledons</taxon>
        <taxon>Gunneridae</taxon>
        <taxon>Pentapetalae</taxon>
        <taxon>rosids</taxon>
        <taxon>malvids</taxon>
        <taxon>Brassicales</taxon>
        <taxon>Brassicaceae</taxon>
        <taxon>Coluteocarpeae</taxon>
        <taxon>Microthlaspi</taxon>
    </lineage>
</organism>
<proteinExistence type="predicted"/>